<feature type="transmembrane region" description="Helical" evidence="1">
    <location>
        <begin position="51"/>
        <end position="69"/>
    </location>
</feature>
<dbReference type="Proteomes" id="UP000266183">
    <property type="component" value="Chromosome"/>
</dbReference>
<feature type="transmembrane region" description="Helical" evidence="1">
    <location>
        <begin position="21"/>
        <end position="39"/>
    </location>
</feature>
<dbReference type="EMBL" id="CP032382">
    <property type="protein sequence ID" value="AYB32607.1"/>
    <property type="molecule type" value="Genomic_DNA"/>
</dbReference>
<dbReference type="GO" id="GO:0008233">
    <property type="term" value="F:peptidase activity"/>
    <property type="evidence" value="ECO:0007669"/>
    <property type="project" value="UniProtKB-KW"/>
</dbReference>
<sequence length="526" mass="58293">MIEKLTSHIPPLLQIPAGNDLLDLLIYTLGILFILSVITEKLTQVIRMYPHTFRLILIAVGLFFYIPIVDSFQSGPLSIVVFIALLAINTAIIALTVANLSSTRKYAVTRKFRILQNVQKTKGIVSADPYLQEREVTLLSFLVGFVVAYVFNADFLSLIADPTQIGKAKPIEPFFFTNGEITINEAYFSFRFITGIGFALTAFFLSFGSKFFHDLLDNLLQVKNLRRNLTEITQPQTSTTPGNLTPTQIKAFLTTKFDILKKYPGFESANVEAELTSAGKKILINLHFNKEVTDEIKRQLETIFQKEGIPVKISENKPVARVKVGKVSHVNEANYIGSIACGLRDENGTESVLTCAHVLLSGNFEPDKINDKNLDENVNLTLRHEKKHASWFYGYQDDTLDIALIKPREQVAPSGLTAHTPSHDDLGDLVHFQGAVTDNGFGFLKAVDETCPVLFENDTTVNMRGLLKLAHTDFGIDTSIAAGGDSGSLLFDEQNRALGIVLASTDEFTYAIPMGTILNKVNQQII</sequence>
<feature type="transmembrane region" description="Helical" evidence="1">
    <location>
        <begin position="186"/>
        <end position="207"/>
    </location>
</feature>
<keyword evidence="3" id="KW-1185">Reference proteome</keyword>
<protein>
    <submittedName>
        <fullName evidence="2">Serine protease</fullName>
    </submittedName>
</protein>
<dbReference type="KEGG" id="chk:D4L85_19390"/>
<keyword evidence="1" id="KW-0812">Transmembrane</keyword>
<name>A0A385SQT4_9BACT</name>
<keyword evidence="1" id="KW-0472">Membrane</keyword>
<evidence type="ECO:0000256" key="1">
    <source>
        <dbReference type="SAM" id="Phobius"/>
    </source>
</evidence>
<proteinExistence type="predicted"/>
<dbReference type="GO" id="GO:0006508">
    <property type="term" value="P:proteolysis"/>
    <property type="evidence" value="ECO:0007669"/>
    <property type="project" value="UniProtKB-KW"/>
</dbReference>
<reference evidence="3" key="1">
    <citation type="submission" date="2018-09" db="EMBL/GenBank/DDBJ databases">
        <title>Chryseolinea sp. KIS68-18 isolated from soil.</title>
        <authorList>
            <person name="Weon H.-Y."/>
            <person name="Kwon S.-W."/>
            <person name="Lee S.A."/>
        </authorList>
    </citation>
    <scope>NUCLEOTIDE SEQUENCE [LARGE SCALE GENOMIC DNA]</scope>
    <source>
        <strain evidence="3">KIS68-18</strain>
    </source>
</reference>
<evidence type="ECO:0000313" key="3">
    <source>
        <dbReference type="Proteomes" id="UP000266183"/>
    </source>
</evidence>
<accession>A0A385SQT4</accession>
<dbReference type="OrthoDB" id="1326017at2"/>
<dbReference type="AlphaFoldDB" id="A0A385SQT4"/>
<feature type="transmembrane region" description="Helical" evidence="1">
    <location>
        <begin position="75"/>
        <end position="100"/>
    </location>
</feature>
<dbReference type="InterPro" id="IPR009003">
    <property type="entry name" value="Peptidase_S1_PA"/>
</dbReference>
<gene>
    <name evidence="2" type="ORF">D4L85_19390</name>
</gene>
<organism evidence="2 3">
    <name type="scientific">Chryseolinea soli</name>
    <dbReference type="NCBI Taxonomy" id="2321403"/>
    <lineage>
        <taxon>Bacteria</taxon>
        <taxon>Pseudomonadati</taxon>
        <taxon>Bacteroidota</taxon>
        <taxon>Cytophagia</taxon>
        <taxon>Cytophagales</taxon>
        <taxon>Fulvivirgaceae</taxon>
        <taxon>Chryseolinea</taxon>
    </lineage>
</organism>
<dbReference type="SUPFAM" id="SSF50494">
    <property type="entry name" value="Trypsin-like serine proteases"/>
    <property type="match status" value="1"/>
</dbReference>
<keyword evidence="2" id="KW-0645">Protease</keyword>
<evidence type="ECO:0000313" key="2">
    <source>
        <dbReference type="EMBL" id="AYB32607.1"/>
    </source>
</evidence>
<keyword evidence="2" id="KW-0378">Hydrolase</keyword>
<keyword evidence="1" id="KW-1133">Transmembrane helix</keyword>
<dbReference type="RefSeq" id="WP_119755859.1">
    <property type="nucleotide sequence ID" value="NZ_CP032382.1"/>
</dbReference>